<keyword evidence="1" id="KW-1133">Transmembrane helix</keyword>
<dbReference type="Proteomes" id="UP000746471">
    <property type="component" value="Unassembled WGS sequence"/>
</dbReference>
<dbReference type="Pfam" id="PF07331">
    <property type="entry name" value="TctB"/>
    <property type="match status" value="1"/>
</dbReference>
<feature type="domain" description="DUF1468" evidence="2">
    <location>
        <begin position="22"/>
        <end position="172"/>
    </location>
</feature>
<feature type="transmembrane region" description="Helical" evidence="1">
    <location>
        <begin position="146"/>
        <end position="163"/>
    </location>
</feature>
<feature type="transmembrane region" description="Helical" evidence="1">
    <location>
        <begin position="107"/>
        <end position="134"/>
    </location>
</feature>
<protein>
    <submittedName>
        <fullName evidence="3">Tripartite tricarboxylate transporter TctB family protein</fullName>
    </submittedName>
</protein>
<evidence type="ECO:0000259" key="2">
    <source>
        <dbReference type="Pfam" id="PF07331"/>
    </source>
</evidence>
<evidence type="ECO:0000313" key="3">
    <source>
        <dbReference type="EMBL" id="MBS7527596.1"/>
    </source>
</evidence>
<keyword evidence="1" id="KW-0472">Membrane</keyword>
<gene>
    <name evidence="3" type="ORF">KHM83_13000</name>
</gene>
<comment type="caution">
    <text evidence="3">The sequence shown here is derived from an EMBL/GenBank/DDBJ whole genome shotgun (WGS) entry which is preliminary data.</text>
</comment>
<evidence type="ECO:0000313" key="4">
    <source>
        <dbReference type="Proteomes" id="UP000746471"/>
    </source>
</evidence>
<accession>A0ABS5PSR9</accession>
<sequence>MKTINIFTLKTVKFLYQYASIVIGVVLLIVSSVMMYFTKDITVVSNGLTSIDNAVFMPRVVFGALILLSPFHIVAGVRRIKTNISNGPSDEEFEEIANKTLRSLTALLLLIVYVWLVGKLGFIISAILYLFAAMMFMTKKENRKPILYVVVSAILVIIVYYCFKHYLYINLPNGILKGVF</sequence>
<reference evidence="3 4" key="1">
    <citation type="submission" date="2021-05" db="EMBL/GenBank/DDBJ databases">
        <title>Fusibacter ferrireducens sp. nov., an anaerobic, sulfur- and Fe-reducing bacterium isolated from the mangrove sediment.</title>
        <authorList>
            <person name="Qiu D."/>
        </authorList>
    </citation>
    <scope>NUCLEOTIDE SEQUENCE [LARGE SCALE GENOMIC DNA]</scope>
    <source>
        <strain evidence="3 4">DSM 12116</strain>
    </source>
</reference>
<feature type="transmembrane region" description="Helical" evidence="1">
    <location>
        <begin position="15"/>
        <end position="36"/>
    </location>
</feature>
<proteinExistence type="predicted"/>
<evidence type="ECO:0000256" key="1">
    <source>
        <dbReference type="SAM" id="Phobius"/>
    </source>
</evidence>
<keyword evidence="1" id="KW-0812">Transmembrane</keyword>
<organism evidence="3 4">
    <name type="scientific">Fusibacter paucivorans</name>
    <dbReference type="NCBI Taxonomy" id="76009"/>
    <lineage>
        <taxon>Bacteria</taxon>
        <taxon>Bacillati</taxon>
        <taxon>Bacillota</taxon>
        <taxon>Clostridia</taxon>
        <taxon>Eubacteriales</taxon>
        <taxon>Eubacteriales Family XII. Incertae Sedis</taxon>
        <taxon>Fusibacter</taxon>
    </lineage>
</organism>
<dbReference type="RefSeq" id="WP_213237458.1">
    <property type="nucleotide sequence ID" value="NZ_JAHBCL010000022.1"/>
</dbReference>
<dbReference type="EMBL" id="JAHBCL010000022">
    <property type="protein sequence ID" value="MBS7527596.1"/>
    <property type="molecule type" value="Genomic_DNA"/>
</dbReference>
<feature type="transmembrane region" description="Helical" evidence="1">
    <location>
        <begin position="56"/>
        <end position="77"/>
    </location>
</feature>
<name>A0ABS5PSR9_9FIRM</name>
<dbReference type="InterPro" id="IPR009936">
    <property type="entry name" value="DUF1468"/>
</dbReference>
<keyword evidence="4" id="KW-1185">Reference proteome</keyword>